<dbReference type="EMBL" id="CM035438">
    <property type="protein sequence ID" value="KAH7285926.1"/>
    <property type="molecule type" value="Genomic_DNA"/>
</dbReference>
<keyword evidence="2" id="KW-1185">Reference proteome</keyword>
<sequence length="111" mass="12507">MLCLFLVKLYNGDSKYNSTAGGESRTWRRIMKAASSRGGETEVNGELSCIYSKSLLSTECIYDVTCSTKQRRTARCAFFLCIKYLLNMFFTEESPSPSTGSKFEFDLHSPP</sequence>
<proteinExistence type="predicted"/>
<dbReference type="AlphaFoldDB" id="A0A8T2QQ10"/>
<name>A0A8T2QQ10_CERRI</name>
<organism evidence="1 2">
    <name type="scientific">Ceratopteris richardii</name>
    <name type="common">Triangle waterfern</name>
    <dbReference type="NCBI Taxonomy" id="49495"/>
    <lineage>
        <taxon>Eukaryota</taxon>
        <taxon>Viridiplantae</taxon>
        <taxon>Streptophyta</taxon>
        <taxon>Embryophyta</taxon>
        <taxon>Tracheophyta</taxon>
        <taxon>Polypodiopsida</taxon>
        <taxon>Polypodiidae</taxon>
        <taxon>Polypodiales</taxon>
        <taxon>Pteridineae</taxon>
        <taxon>Pteridaceae</taxon>
        <taxon>Parkerioideae</taxon>
        <taxon>Ceratopteris</taxon>
    </lineage>
</organism>
<gene>
    <name evidence="1" type="ORF">KP509_33G051400</name>
</gene>
<dbReference type="Proteomes" id="UP000825935">
    <property type="component" value="Chromosome 33"/>
</dbReference>
<comment type="caution">
    <text evidence="1">The sequence shown here is derived from an EMBL/GenBank/DDBJ whole genome shotgun (WGS) entry which is preliminary data.</text>
</comment>
<evidence type="ECO:0000313" key="1">
    <source>
        <dbReference type="EMBL" id="KAH7285926.1"/>
    </source>
</evidence>
<protein>
    <submittedName>
        <fullName evidence="1">Uncharacterized protein</fullName>
    </submittedName>
</protein>
<evidence type="ECO:0000313" key="2">
    <source>
        <dbReference type="Proteomes" id="UP000825935"/>
    </source>
</evidence>
<accession>A0A8T2QQ10</accession>
<reference evidence="1" key="1">
    <citation type="submission" date="2021-08" db="EMBL/GenBank/DDBJ databases">
        <title>WGS assembly of Ceratopteris richardii.</title>
        <authorList>
            <person name="Marchant D.B."/>
            <person name="Chen G."/>
            <person name="Jenkins J."/>
            <person name="Shu S."/>
            <person name="Leebens-Mack J."/>
            <person name="Grimwood J."/>
            <person name="Schmutz J."/>
            <person name="Soltis P."/>
            <person name="Soltis D."/>
            <person name="Chen Z.-H."/>
        </authorList>
    </citation>
    <scope>NUCLEOTIDE SEQUENCE</scope>
    <source>
        <strain evidence="1">Whitten #5841</strain>
        <tissue evidence="1">Leaf</tissue>
    </source>
</reference>